<gene>
    <name evidence="6" type="ORF">B1R32_11669</name>
</gene>
<dbReference type="GO" id="GO:0000976">
    <property type="term" value="F:transcription cis-regulatory region binding"/>
    <property type="evidence" value="ECO:0007669"/>
    <property type="project" value="TreeGrafter"/>
</dbReference>
<feature type="domain" description="HTH lacI-type" evidence="5">
    <location>
        <begin position="3"/>
        <end position="49"/>
    </location>
</feature>
<dbReference type="PROSITE" id="PS50932">
    <property type="entry name" value="HTH_LACI_2"/>
    <property type="match status" value="1"/>
</dbReference>
<evidence type="ECO:0000256" key="2">
    <source>
        <dbReference type="ARBA" id="ARBA00023015"/>
    </source>
</evidence>
<dbReference type="PANTHER" id="PTHR30146:SF148">
    <property type="entry name" value="HTH-TYPE TRANSCRIPTIONAL REPRESSOR PURR-RELATED"/>
    <property type="match status" value="1"/>
</dbReference>
<proteinExistence type="predicted"/>
<dbReference type="Proteomes" id="UP000237684">
    <property type="component" value="Unassembled WGS sequence"/>
</dbReference>
<keyword evidence="4" id="KW-0804">Transcription</keyword>
<comment type="caution">
    <text evidence="6">The sequence shown here is derived from an EMBL/GenBank/DDBJ whole genome shotgun (WGS) entry which is preliminary data.</text>
</comment>
<reference evidence="6 7" key="1">
    <citation type="journal article" date="2018" name="Syst. Appl. Microbiol.">
        <title>Abditibacterium utsteinense sp. nov., the first cultivated member of candidate phylum FBP, isolated from ice-free Antarctic soil samples.</title>
        <authorList>
            <person name="Tahon G."/>
            <person name="Tytgat B."/>
            <person name="Lebbe L."/>
            <person name="Carlier A."/>
            <person name="Willems A."/>
        </authorList>
    </citation>
    <scope>NUCLEOTIDE SEQUENCE [LARGE SCALE GENOMIC DNA]</scope>
    <source>
        <strain evidence="6 7">LMG 29911</strain>
    </source>
</reference>
<keyword evidence="2" id="KW-0805">Transcription regulation</keyword>
<protein>
    <submittedName>
        <fullName evidence="6">Transcriptional regulator, LacI family</fullName>
    </submittedName>
</protein>
<dbReference type="InterPro" id="IPR028082">
    <property type="entry name" value="Peripla_BP_I"/>
</dbReference>
<dbReference type="InterPro" id="IPR000843">
    <property type="entry name" value="HTH_LacI"/>
</dbReference>
<sequence length="338" mass="37465">MRATIRQVAEQAGVSAMTVSGVLRGNPDCASAKTRERVLDVARALNYLPVNPPTSQNRHIETRVVTFVPDHHANGYFELDLFTYQGVVEGARLHGYDVFTMVGHEREKRGKREETRFLDRSSDGFIFNVILQKQWSRILDRVAQNRVPSVVCYHRDVPEGVAWVDTDNVDAMRQAVEHLVERGHQRIAFIGGPPDNFHEQQRLCAWREAMQKQGLEVPENWIVQGNPGELPDADAVASVTSLGVTAAVCFNDLIALAVWDATEARGLSVPNDLSLIGVDNRPEATLRGLSSINHSFIDVGRLAMDAWVELKNGGEATACCKLAPVQLIARQSVRTLNP</sequence>
<evidence type="ECO:0000256" key="1">
    <source>
        <dbReference type="ARBA" id="ARBA00022491"/>
    </source>
</evidence>
<dbReference type="Pfam" id="PF00356">
    <property type="entry name" value="LacI"/>
    <property type="match status" value="1"/>
</dbReference>
<dbReference type="SUPFAM" id="SSF53822">
    <property type="entry name" value="Periplasmic binding protein-like I"/>
    <property type="match status" value="1"/>
</dbReference>
<dbReference type="CDD" id="cd06267">
    <property type="entry name" value="PBP1_LacI_sugar_binding-like"/>
    <property type="match status" value="1"/>
</dbReference>
<dbReference type="AlphaFoldDB" id="A0A2S8SQL0"/>
<dbReference type="CDD" id="cd01392">
    <property type="entry name" value="HTH_LacI"/>
    <property type="match status" value="1"/>
</dbReference>
<dbReference type="SMART" id="SM00354">
    <property type="entry name" value="HTH_LACI"/>
    <property type="match status" value="1"/>
</dbReference>
<dbReference type="SUPFAM" id="SSF47413">
    <property type="entry name" value="lambda repressor-like DNA-binding domains"/>
    <property type="match status" value="1"/>
</dbReference>
<keyword evidence="1" id="KW-0678">Repressor</keyword>
<evidence type="ECO:0000256" key="4">
    <source>
        <dbReference type="ARBA" id="ARBA00023163"/>
    </source>
</evidence>
<dbReference type="InParanoid" id="A0A2S8SQL0"/>
<dbReference type="Gene3D" id="3.40.50.2300">
    <property type="match status" value="2"/>
</dbReference>
<organism evidence="6 7">
    <name type="scientific">Abditibacterium utsteinense</name>
    <dbReference type="NCBI Taxonomy" id="1960156"/>
    <lineage>
        <taxon>Bacteria</taxon>
        <taxon>Pseudomonadati</taxon>
        <taxon>Abditibacteriota</taxon>
        <taxon>Abditibacteriia</taxon>
        <taxon>Abditibacteriales</taxon>
        <taxon>Abditibacteriaceae</taxon>
        <taxon>Abditibacterium</taxon>
    </lineage>
</organism>
<name>A0A2S8SQL0_9BACT</name>
<dbReference type="PANTHER" id="PTHR30146">
    <property type="entry name" value="LACI-RELATED TRANSCRIPTIONAL REPRESSOR"/>
    <property type="match status" value="1"/>
</dbReference>
<dbReference type="Gene3D" id="1.10.260.40">
    <property type="entry name" value="lambda repressor-like DNA-binding domains"/>
    <property type="match status" value="1"/>
</dbReference>
<dbReference type="EMBL" id="NIGF01000016">
    <property type="protein sequence ID" value="PQV63092.1"/>
    <property type="molecule type" value="Genomic_DNA"/>
</dbReference>
<evidence type="ECO:0000313" key="7">
    <source>
        <dbReference type="Proteomes" id="UP000237684"/>
    </source>
</evidence>
<dbReference type="OrthoDB" id="9798934at2"/>
<keyword evidence="7" id="KW-1185">Reference proteome</keyword>
<evidence type="ECO:0000256" key="3">
    <source>
        <dbReference type="ARBA" id="ARBA00023125"/>
    </source>
</evidence>
<dbReference type="InterPro" id="IPR046335">
    <property type="entry name" value="LacI/GalR-like_sensor"/>
</dbReference>
<dbReference type="Pfam" id="PF13377">
    <property type="entry name" value="Peripla_BP_3"/>
    <property type="match status" value="1"/>
</dbReference>
<evidence type="ECO:0000313" key="6">
    <source>
        <dbReference type="EMBL" id="PQV63092.1"/>
    </source>
</evidence>
<accession>A0A2S8SQL0</accession>
<dbReference type="RefSeq" id="WP_106380828.1">
    <property type="nucleotide sequence ID" value="NZ_NIGF01000016.1"/>
</dbReference>
<dbReference type="GO" id="GO:0003700">
    <property type="term" value="F:DNA-binding transcription factor activity"/>
    <property type="evidence" value="ECO:0007669"/>
    <property type="project" value="TreeGrafter"/>
</dbReference>
<keyword evidence="3" id="KW-0238">DNA-binding</keyword>
<evidence type="ECO:0000259" key="5">
    <source>
        <dbReference type="PROSITE" id="PS50932"/>
    </source>
</evidence>
<dbReference type="InterPro" id="IPR010982">
    <property type="entry name" value="Lambda_DNA-bd_dom_sf"/>
</dbReference>